<evidence type="ECO:0000256" key="1">
    <source>
        <dbReference type="ARBA" id="ARBA00004571"/>
    </source>
</evidence>
<dbReference type="Proteomes" id="UP000238169">
    <property type="component" value="Unassembled WGS sequence"/>
</dbReference>
<evidence type="ECO:0000256" key="2">
    <source>
        <dbReference type="ARBA" id="ARBA00011233"/>
    </source>
</evidence>
<dbReference type="PANTHER" id="PTHR34501">
    <property type="entry name" value="PROTEIN YDDL-RELATED"/>
    <property type="match status" value="1"/>
</dbReference>
<keyword evidence="4" id="KW-1134">Transmembrane beta strand</keyword>
<dbReference type="GO" id="GO:0006811">
    <property type="term" value="P:monoatomic ion transport"/>
    <property type="evidence" value="ECO:0007669"/>
    <property type="project" value="UniProtKB-KW"/>
</dbReference>
<dbReference type="PROSITE" id="PS51257">
    <property type="entry name" value="PROKAR_LIPOPROTEIN"/>
    <property type="match status" value="1"/>
</dbReference>
<accession>A0A2U3ID86</accession>
<keyword evidence="8" id="KW-0626">Porin</keyword>
<keyword evidence="5" id="KW-0812">Transmembrane</keyword>
<evidence type="ECO:0000256" key="9">
    <source>
        <dbReference type="ARBA" id="ARBA00023136"/>
    </source>
</evidence>
<dbReference type="GO" id="GO:0015288">
    <property type="term" value="F:porin activity"/>
    <property type="evidence" value="ECO:0007669"/>
    <property type="project" value="UniProtKB-KW"/>
</dbReference>
<comment type="subunit">
    <text evidence="2">Homotrimer.</text>
</comment>
<dbReference type="GO" id="GO:0009279">
    <property type="term" value="C:cell outer membrane"/>
    <property type="evidence" value="ECO:0007669"/>
    <property type="project" value="UniProtKB-SubCell"/>
</dbReference>
<feature type="domain" description="Porin" evidence="12">
    <location>
        <begin position="12"/>
        <end position="335"/>
    </location>
</feature>
<evidence type="ECO:0000256" key="3">
    <source>
        <dbReference type="ARBA" id="ARBA00022448"/>
    </source>
</evidence>
<feature type="signal peptide" evidence="11">
    <location>
        <begin position="1"/>
        <end position="24"/>
    </location>
</feature>
<dbReference type="EMBL" id="OGTP01000027">
    <property type="protein sequence ID" value="SPB18183.1"/>
    <property type="molecule type" value="Genomic_DNA"/>
</dbReference>
<keyword evidence="14" id="KW-1185">Reference proteome</keyword>
<dbReference type="InterPro" id="IPR050298">
    <property type="entry name" value="Gram-neg_bact_OMP"/>
</dbReference>
<evidence type="ECO:0000256" key="6">
    <source>
        <dbReference type="ARBA" id="ARBA00022729"/>
    </source>
</evidence>
<dbReference type="PANTHER" id="PTHR34501:SF9">
    <property type="entry name" value="MAJOR OUTER MEMBRANE PROTEIN P.IA"/>
    <property type="match status" value="1"/>
</dbReference>
<name>A0A2U3ID86_9BURK</name>
<dbReference type="InterPro" id="IPR033900">
    <property type="entry name" value="Gram_neg_porin_domain"/>
</dbReference>
<evidence type="ECO:0000256" key="5">
    <source>
        <dbReference type="ARBA" id="ARBA00022692"/>
    </source>
</evidence>
<evidence type="ECO:0000256" key="11">
    <source>
        <dbReference type="SAM" id="SignalP"/>
    </source>
</evidence>
<keyword evidence="7" id="KW-0406">Ion transport</keyword>
<evidence type="ECO:0000313" key="14">
    <source>
        <dbReference type="Proteomes" id="UP000238169"/>
    </source>
</evidence>
<evidence type="ECO:0000256" key="10">
    <source>
        <dbReference type="ARBA" id="ARBA00023237"/>
    </source>
</evidence>
<sequence>MKTKKIAAHILAVLSVGCTGTAYAQSSVTLFGMIDSGISYVSNRAGHSAWQTDDGINGPNLWGFIGKEDIGGGTKVIFNLVNQFSLNSGAFLPGQSLFTRNAFVGLSNDRFGTFTLGNQYDFMVDALYNSKDDPAIYTSHLYGQGAGPFQKLALPNNPTGDFDWYRAAGRLPNSVKYVTPNVGDLSAGAMYGFGGVAGSVGTGNSSSFAVDYARGNFGFDAAYTFVKYPTTAGVIGPQVSVRNWGVGTRYQMGPVLMSALFVTVKNNGNGASVYQFSTGANWLVRPDIGLSASYAYMKGNEVVTNNHAHQFGLTADYYLSKRTTVYAMTVYQRANEGANALIMGLTGPTASSDGPNQLIARVGLRTRF</sequence>
<dbReference type="CDD" id="cd00342">
    <property type="entry name" value="gram_neg_porins"/>
    <property type="match status" value="1"/>
</dbReference>
<dbReference type="AlphaFoldDB" id="A0A2U3ID86"/>
<evidence type="ECO:0000256" key="7">
    <source>
        <dbReference type="ARBA" id="ARBA00023065"/>
    </source>
</evidence>
<feature type="chain" id="PRO_5015439937" evidence="11">
    <location>
        <begin position="25"/>
        <end position="368"/>
    </location>
</feature>
<reference evidence="14" key="1">
    <citation type="submission" date="2018-01" db="EMBL/GenBank/DDBJ databases">
        <authorList>
            <person name="Peeters C."/>
        </authorList>
    </citation>
    <scope>NUCLEOTIDE SEQUENCE [LARGE SCALE GENOMIC DNA]</scope>
</reference>
<organism evidence="13 14">
    <name type="scientific">Caballeronia novacaledonica</name>
    <dbReference type="NCBI Taxonomy" id="1544861"/>
    <lineage>
        <taxon>Bacteria</taxon>
        <taxon>Pseudomonadati</taxon>
        <taxon>Pseudomonadota</taxon>
        <taxon>Betaproteobacteria</taxon>
        <taxon>Burkholderiales</taxon>
        <taxon>Burkholderiaceae</taxon>
        <taxon>Caballeronia</taxon>
    </lineage>
</organism>
<dbReference type="GO" id="GO:0046930">
    <property type="term" value="C:pore complex"/>
    <property type="evidence" value="ECO:0007669"/>
    <property type="project" value="UniProtKB-KW"/>
</dbReference>
<evidence type="ECO:0000256" key="8">
    <source>
        <dbReference type="ARBA" id="ARBA00023114"/>
    </source>
</evidence>
<evidence type="ECO:0000256" key="4">
    <source>
        <dbReference type="ARBA" id="ARBA00022452"/>
    </source>
</evidence>
<proteinExistence type="predicted"/>
<dbReference type="InterPro" id="IPR023614">
    <property type="entry name" value="Porin_dom_sf"/>
</dbReference>
<dbReference type="Gene3D" id="2.40.160.10">
    <property type="entry name" value="Porin"/>
    <property type="match status" value="1"/>
</dbReference>
<keyword evidence="9" id="KW-0472">Membrane</keyword>
<keyword evidence="3" id="KW-0813">Transport</keyword>
<comment type="subcellular location">
    <subcellularLocation>
        <location evidence="1">Cell outer membrane</location>
        <topology evidence="1">Multi-pass membrane protein</topology>
    </subcellularLocation>
</comment>
<evidence type="ECO:0000259" key="12">
    <source>
        <dbReference type="Pfam" id="PF13609"/>
    </source>
</evidence>
<dbReference type="Pfam" id="PF13609">
    <property type="entry name" value="Porin_4"/>
    <property type="match status" value="1"/>
</dbReference>
<dbReference type="SUPFAM" id="SSF56935">
    <property type="entry name" value="Porins"/>
    <property type="match status" value="1"/>
</dbReference>
<gene>
    <name evidence="13" type="ORF">NOV72_05382</name>
</gene>
<keyword evidence="6 11" id="KW-0732">Signal</keyword>
<evidence type="ECO:0000313" key="13">
    <source>
        <dbReference type="EMBL" id="SPB18183.1"/>
    </source>
</evidence>
<keyword evidence="10" id="KW-0998">Cell outer membrane</keyword>
<protein>
    <submittedName>
        <fullName evidence="13">Porin</fullName>
    </submittedName>
</protein>